<dbReference type="InterPro" id="IPR037518">
    <property type="entry name" value="MPN"/>
</dbReference>
<dbReference type="Pfam" id="PF04002">
    <property type="entry name" value="RadC"/>
    <property type="match status" value="1"/>
</dbReference>
<dbReference type="InterPro" id="IPR020891">
    <property type="entry name" value="UPF0758_CS"/>
</dbReference>
<dbReference type="eggNOG" id="COG2003">
    <property type="taxonomic scope" value="Bacteria"/>
</dbReference>
<dbReference type="EMBL" id="CP000612">
    <property type="protein sequence ID" value="ABO49518.1"/>
    <property type="molecule type" value="Genomic_DNA"/>
</dbReference>
<sequence length="231" mass="25347">MQQISMWEGNKGSKKAQSFAGRLRESGAVYQINGDENTSMELILSALIGDIPDETMKSLLLLNLVDFLNLSKEELMTYPGIGPSMAARLMAAFALTKKLASAGASENTVIRCPEDIFYLMKNEAKLLDKEYFSALLLNTKNHVIGKETISIGTLNSSMVHPRELFKQAIRRSAAAVILVHNHPSGDPTPSREDISLTKRLIEAGEIIGIDVLDHIVLGFDKFTSLKSKGLI</sequence>
<organism evidence="9 10">
    <name type="scientific">Desulforamulus reducens (strain ATCC BAA-1160 / DSM 100696 / MI-1)</name>
    <name type="common">Desulfotomaculum reducens</name>
    <dbReference type="NCBI Taxonomy" id="349161"/>
    <lineage>
        <taxon>Bacteria</taxon>
        <taxon>Bacillati</taxon>
        <taxon>Bacillota</taxon>
        <taxon>Clostridia</taxon>
        <taxon>Eubacteriales</taxon>
        <taxon>Peptococcaceae</taxon>
        <taxon>Desulforamulus</taxon>
    </lineage>
</organism>
<dbReference type="CDD" id="cd08071">
    <property type="entry name" value="MPN_DUF2466"/>
    <property type="match status" value="1"/>
</dbReference>
<protein>
    <submittedName>
        <fullName evidence="9">DNA replication and repair protein RadC</fullName>
    </submittedName>
</protein>
<dbReference type="PANTHER" id="PTHR30471">
    <property type="entry name" value="DNA REPAIR PROTEIN RADC"/>
    <property type="match status" value="1"/>
</dbReference>
<dbReference type="STRING" id="349161.Dred_0983"/>
<keyword evidence="2" id="KW-0645">Protease</keyword>
<proteinExistence type="inferred from homology"/>
<evidence type="ECO:0000256" key="2">
    <source>
        <dbReference type="ARBA" id="ARBA00022670"/>
    </source>
</evidence>
<dbReference type="RefSeq" id="WP_011877347.1">
    <property type="nucleotide sequence ID" value="NC_009253.1"/>
</dbReference>
<keyword evidence="10" id="KW-1185">Reference proteome</keyword>
<evidence type="ECO:0000259" key="8">
    <source>
        <dbReference type="PROSITE" id="PS50249"/>
    </source>
</evidence>
<dbReference type="AlphaFoldDB" id="A4J365"/>
<evidence type="ECO:0000313" key="10">
    <source>
        <dbReference type="Proteomes" id="UP000001556"/>
    </source>
</evidence>
<keyword evidence="5" id="KW-0862">Zinc</keyword>
<evidence type="ECO:0000313" key="9">
    <source>
        <dbReference type="EMBL" id="ABO49518.1"/>
    </source>
</evidence>
<dbReference type="PROSITE" id="PS50249">
    <property type="entry name" value="MPN"/>
    <property type="match status" value="1"/>
</dbReference>
<gene>
    <name evidence="9" type="ordered locus">Dred_0983</name>
</gene>
<dbReference type="HOGENOM" id="CLU_073529_0_2_9"/>
<keyword evidence="4" id="KW-0378">Hydrolase</keyword>
<evidence type="ECO:0000256" key="7">
    <source>
        <dbReference type="RuleBase" id="RU003797"/>
    </source>
</evidence>
<dbReference type="Proteomes" id="UP000001556">
    <property type="component" value="Chromosome"/>
</dbReference>
<dbReference type="KEGG" id="drm:Dred_0983"/>
<dbReference type="Gene3D" id="3.40.140.10">
    <property type="entry name" value="Cytidine Deaminase, domain 2"/>
    <property type="match status" value="1"/>
</dbReference>
<evidence type="ECO:0000256" key="1">
    <source>
        <dbReference type="ARBA" id="ARBA00010243"/>
    </source>
</evidence>
<dbReference type="GO" id="GO:0006508">
    <property type="term" value="P:proteolysis"/>
    <property type="evidence" value="ECO:0007669"/>
    <property type="project" value="UniProtKB-KW"/>
</dbReference>
<dbReference type="PROSITE" id="PS01302">
    <property type="entry name" value="UPF0758"/>
    <property type="match status" value="1"/>
</dbReference>
<evidence type="ECO:0000256" key="3">
    <source>
        <dbReference type="ARBA" id="ARBA00022723"/>
    </source>
</evidence>
<comment type="similarity">
    <text evidence="1 7">Belongs to the UPF0758 family.</text>
</comment>
<feature type="domain" description="MPN" evidence="8">
    <location>
        <begin position="109"/>
        <end position="231"/>
    </location>
</feature>
<dbReference type="InterPro" id="IPR001405">
    <property type="entry name" value="UPF0758"/>
</dbReference>
<dbReference type="GO" id="GO:0008237">
    <property type="term" value="F:metallopeptidase activity"/>
    <property type="evidence" value="ECO:0007669"/>
    <property type="project" value="UniProtKB-KW"/>
</dbReference>
<evidence type="ECO:0000256" key="4">
    <source>
        <dbReference type="ARBA" id="ARBA00022801"/>
    </source>
</evidence>
<keyword evidence="3" id="KW-0479">Metal-binding</keyword>
<dbReference type="SUPFAM" id="SSF102712">
    <property type="entry name" value="JAB1/MPN domain"/>
    <property type="match status" value="1"/>
</dbReference>
<evidence type="ECO:0000256" key="5">
    <source>
        <dbReference type="ARBA" id="ARBA00022833"/>
    </source>
</evidence>
<evidence type="ECO:0000256" key="6">
    <source>
        <dbReference type="ARBA" id="ARBA00023049"/>
    </source>
</evidence>
<reference evidence="9 10" key="1">
    <citation type="submission" date="2007-03" db="EMBL/GenBank/DDBJ databases">
        <title>Complete sequence of Desulfotomaculum reducens MI-1.</title>
        <authorList>
            <consortium name="US DOE Joint Genome Institute"/>
            <person name="Copeland A."/>
            <person name="Lucas S."/>
            <person name="Lapidus A."/>
            <person name="Barry K."/>
            <person name="Detter J.C."/>
            <person name="Glavina del Rio T."/>
            <person name="Hammon N."/>
            <person name="Israni S."/>
            <person name="Dalin E."/>
            <person name="Tice H."/>
            <person name="Pitluck S."/>
            <person name="Sims D."/>
            <person name="Brettin T."/>
            <person name="Bruce D."/>
            <person name="Han C."/>
            <person name="Tapia R."/>
            <person name="Schmutz J."/>
            <person name="Larimer F."/>
            <person name="Land M."/>
            <person name="Hauser L."/>
            <person name="Kyrpides N."/>
            <person name="Kim E."/>
            <person name="Tebo B.M."/>
            <person name="Richardson P."/>
        </authorList>
    </citation>
    <scope>NUCLEOTIDE SEQUENCE [LARGE SCALE GENOMIC DNA]</scope>
    <source>
        <strain evidence="9 10">MI-1</strain>
    </source>
</reference>
<accession>A4J365</accession>
<dbReference type="NCBIfam" id="TIGR00608">
    <property type="entry name" value="radc"/>
    <property type="match status" value="1"/>
</dbReference>
<dbReference type="NCBIfam" id="NF000642">
    <property type="entry name" value="PRK00024.1"/>
    <property type="match status" value="1"/>
</dbReference>
<name>A4J365_DESRM</name>
<dbReference type="InterPro" id="IPR025657">
    <property type="entry name" value="RadC_JAB"/>
</dbReference>
<keyword evidence="6" id="KW-0482">Metalloprotease</keyword>
<dbReference type="PANTHER" id="PTHR30471:SF3">
    <property type="entry name" value="UPF0758 PROTEIN YEES-RELATED"/>
    <property type="match status" value="1"/>
</dbReference>
<dbReference type="GO" id="GO:0046872">
    <property type="term" value="F:metal ion binding"/>
    <property type="evidence" value="ECO:0007669"/>
    <property type="project" value="UniProtKB-KW"/>
</dbReference>